<evidence type="ECO:0000313" key="1">
    <source>
        <dbReference type="EMBL" id="MPM44369.1"/>
    </source>
</evidence>
<name>A0A644ZTP0_9ZZZZ</name>
<sequence>MPEKSDLTTETIVETENFAIWSANEPDGEVTYHLELNNVTVHFFQEEWDEFLALVKKLK</sequence>
<gene>
    <name evidence="1" type="ORF">SDC9_91047</name>
</gene>
<comment type="caution">
    <text evidence="1">The sequence shown here is derived from an EMBL/GenBank/DDBJ whole genome shotgun (WGS) entry which is preliminary data.</text>
</comment>
<organism evidence="1">
    <name type="scientific">bioreactor metagenome</name>
    <dbReference type="NCBI Taxonomy" id="1076179"/>
    <lineage>
        <taxon>unclassified sequences</taxon>
        <taxon>metagenomes</taxon>
        <taxon>ecological metagenomes</taxon>
    </lineage>
</organism>
<dbReference type="AlphaFoldDB" id="A0A644ZTP0"/>
<dbReference type="EMBL" id="VSSQ01010448">
    <property type="protein sequence ID" value="MPM44369.1"/>
    <property type="molecule type" value="Genomic_DNA"/>
</dbReference>
<accession>A0A644ZTP0</accession>
<protein>
    <submittedName>
        <fullName evidence="1">Uncharacterized protein</fullName>
    </submittedName>
</protein>
<reference evidence="1" key="1">
    <citation type="submission" date="2019-08" db="EMBL/GenBank/DDBJ databases">
        <authorList>
            <person name="Kucharzyk K."/>
            <person name="Murdoch R.W."/>
            <person name="Higgins S."/>
            <person name="Loffler F."/>
        </authorList>
    </citation>
    <scope>NUCLEOTIDE SEQUENCE</scope>
</reference>
<proteinExistence type="predicted"/>